<reference evidence="8 9" key="1">
    <citation type="submission" date="2014-10" db="EMBL/GenBank/DDBJ databases">
        <title>Genome sequence of Clostridium aceticum DSM 1496.</title>
        <authorList>
            <person name="Poehlein A."/>
            <person name="Schiel-Bengelsdorf B."/>
            <person name="Gottschalk G."/>
            <person name="Duerre P."/>
            <person name="Daniel R."/>
        </authorList>
    </citation>
    <scope>NUCLEOTIDE SEQUENCE [LARGE SCALE GENOMIC DNA]</scope>
    <source>
        <strain evidence="8 9">DSM 1496</strain>
    </source>
</reference>
<evidence type="ECO:0000313" key="8">
    <source>
        <dbReference type="EMBL" id="AKL94120.1"/>
    </source>
</evidence>
<keyword evidence="3" id="KW-0813">Transport</keyword>
<evidence type="ECO:0000256" key="3">
    <source>
        <dbReference type="ARBA" id="ARBA00022448"/>
    </source>
</evidence>
<comment type="similarity">
    <text evidence="2 7">Belongs to the sodium:solute symporter (SSF) (TC 2.A.21) family.</text>
</comment>
<dbReference type="AlphaFoldDB" id="A0A0D8IH70"/>
<dbReference type="PANTHER" id="PTHR48086:SF7">
    <property type="entry name" value="SODIUM-SOLUTE SYMPORTER-RELATED"/>
    <property type="match status" value="1"/>
</dbReference>
<gene>
    <name evidence="8" type="ORF">CACET_c06100</name>
</gene>
<dbReference type="OrthoDB" id="9810181at2"/>
<accession>A0A0D8IH70</accession>
<name>A0A0D8IH70_9CLOT</name>
<protein>
    <submittedName>
        <fullName evidence="8">Na+/solute symporter</fullName>
    </submittedName>
</protein>
<dbReference type="InterPro" id="IPR050277">
    <property type="entry name" value="Sodium:Solute_Symporter"/>
</dbReference>
<dbReference type="GO" id="GO:0005886">
    <property type="term" value="C:plasma membrane"/>
    <property type="evidence" value="ECO:0007669"/>
    <property type="project" value="TreeGrafter"/>
</dbReference>
<proteinExistence type="inferred from homology"/>
<sequence>MEEFVIEVFEFAHWILGALVLYIAIILFMGFKYAGKIHVSDDLALAGRGLTLPYMIPSIVATWICAGAIMGAAGEAYLFGFQGVIFDPFGPVMMMFLVAIFFAFRLRRSGYSTVVDFFNSRYGKKMGILYMIVQIMSATGWLGGQLVALGIIVNLTTGFSMTVATIIATVVVIVVTYFGGLWALSRIDAIGFILIIVGLLVMFPVVMGEVGGISNFMLTAENWGELPTFSIFPVAADEGGYLWYTGVLGIMYYLAAWTSLGLGDINNQVLLQRVLAAKDEKTAIKGFMISGFLYLILGLIPVSIGIAMFNYGLALPLSQTEMLLPWVADYLLSPWAGTIFIISLAAAIISTVGDNCLIVSTLIGHNLYEYVKPGITQEEKLKAIRLAIPIVGLVAMTIALLFGTVYKLIVFSGAISLATVVASYVLGFFWKRANSTGAVASFFGGLTVWVTSFIILLPYTREANMEEELIQAGVAMDWAIWDALYMALIPAAIVGFILLIVVSLKTQHSDPPKPFVNIKGEKMEDKLFFWSK</sequence>
<dbReference type="RefSeq" id="WP_044823037.1">
    <property type="nucleotide sequence ID" value="NZ_CP009687.1"/>
</dbReference>
<comment type="subcellular location">
    <subcellularLocation>
        <location evidence="1">Membrane</location>
        <topology evidence="1">Multi-pass membrane protein</topology>
    </subcellularLocation>
</comment>
<organism evidence="8 9">
    <name type="scientific">Clostridium aceticum</name>
    <dbReference type="NCBI Taxonomy" id="84022"/>
    <lineage>
        <taxon>Bacteria</taxon>
        <taxon>Bacillati</taxon>
        <taxon>Bacillota</taxon>
        <taxon>Clostridia</taxon>
        <taxon>Eubacteriales</taxon>
        <taxon>Clostridiaceae</taxon>
        <taxon>Clostridium</taxon>
    </lineage>
</organism>
<evidence type="ECO:0000256" key="1">
    <source>
        <dbReference type="ARBA" id="ARBA00004141"/>
    </source>
</evidence>
<dbReference type="InterPro" id="IPR038377">
    <property type="entry name" value="Na/Glc_symporter_sf"/>
</dbReference>
<evidence type="ECO:0000256" key="5">
    <source>
        <dbReference type="ARBA" id="ARBA00022989"/>
    </source>
</evidence>
<keyword evidence="6" id="KW-0472">Membrane</keyword>
<dbReference type="InterPro" id="IPR001734">
    <property type="entry name" value="Na/solute_symporter"/>
</dbReference>
<evidence type="ECO:0000256" key="4">
    <source>
        <dbReference type="ARBA" id="ARBA00022692"/>
    </source>
</evidence>
<dbReference type="KEGG" id="cace:CACET_c06100"/>
<evidence type="ECO:0000256" key="2">
    <source>
        <dbReference type="ARBA" id="ARBA00006434"/>
    </source>
</evidence>
<dbReference type="Gene3D" id="1.20.1730.10">
    <property type="entry name" value="Sodium/glucose cotransporter"/>
    <property type="match status" value="1"/>
</dbReference>
<evidence type="ECO:0000256" key="7">
    <source>
        <dbReference type="RuleBase" id="RU362091"/>
    </source>
</evidence>
<keyword evidence="5" id="KW-1133">Transmembrane helix</keyword>
<keyword evidence="4" id="KW-0812">Transmembrane</keyword>
<dbReference type="EMBL" id="CP009687">
    <property type="protein sequence ID" value="AKL94120.1"/>
    <property type="molecule type" value="Genomic_DNA"/>
</dbReference>
<dbReference type="Pfam" id="PF00474">
    <property type="entry name" value="SSF"/>
    <property type="match status" value="1"/>
</dbReference>
<dbReference type="Proteomes" id="UP000035704">
    <property type="component" value="Chromosome"/>
</dbReference>
<dbReference type="PANTHER" id="PTHR48086">
    <property type="entry name" value="SODIUM/PROLINE SYMPORTER-RELATED"/>
    <property type="match status" value="1"/>
</dbReference>
<keyword evidence="9" id="KW-1185">Reference proteome</keyword>
<dbReference type="PATRIC" id="fig|84022.5.peg.1478"/>
<evidence type="ECO:0000313" key="9">
    <source>
        <dbReference type="Proteomes" id="UP000035704"/>
    </source>
</evidence>
<evidence type="ECO:0000256" key="6">
    <source>
        <dbReference type="ARBA" id="ARBA00023136"/>
    </source>
</evidence>
<dbReference type="PROSITE" id="PS50283">
    <property type="entry name" value="NA_SOLUT_SYMP_3"/>
    <property type="match status" value="1"/>
</dbReference>
<dbReference type="STRING" id="84022.CACET_c06100"/>
<dbReference type="GO" id="GO:0022857">
    <property type="term" value="F:transmembrane transporter activity"/>
    <property type="evidence" value="ECO:0007669"/>
    <property type="project" value="InterPro"/>
</dbReference>